<evidence type="ECO:0000259" key="7">
    <source>
        <dbReference type="PROSITE" id="PS50950"/>
    </source>
</evidence>
<accession>A0ABN7BFJ4</accession>
<feature type="domain" description="THAP-type" evidence="7">
    <location>
        <begin position="1"/>
        <end position="98"/>
    </location>
</feature>
<evidence type="ECO:0000256" key="5">
    <source>
        <dbReference type="PROSITE-ProRule" id="PRU00309"/>
    </source>
</evidence>
<evidence type="ECO:0000313" key="9">
    <source>
        <dbReference type="Proteomes" id="UP001307889"/>
    </source>
</evidence>
<feature type="region of interest" description="Disordered" evidence="6">
    <location>
        <begin position="81"/>
        <end position="100"/>
    </location>
</feature>
<dbReference type="Pfam" id="PF05485">
    <property type="entry name" value="THAP"/>
    <property type="match status" value="1"/>
</dbReference>
<dbReference type="EMBL" id="AP028922">
    <property type="protein sequence ID" value="BET02435.1"/>
    <property type="molecule type" value="Genomic_DNA"/>
</dbReference>
<proteinExistence type="predicted"/>
<name>A0ABN7BFJ4_9HEMI</name>
<dbReference type="SUPFAM" id="SSF57716">
    <property type="entry name" value="Glucocorticoid receptor-like (DNA-binding domain)"/>
    <property type="match status" value="1"/>
</dbReference>
<evidence type="ECO:0000256" key="2">
    <source>
        <dbReference type="ARBA" id="ARBA00022771"/>
    </source>
</evidence>
<dbReference type="Proteomes" id="UP001307889">
    <property type="component" value="Chromosome 14"/>
</dbReference>
<dbReference type="SMART" id="SM00980">
    <property type="entry name" value="THAP"/>
    <property type="match status" value="1"/>
</dbReference>
<keyword evidence="9" id="KW-1185">Reference proteome</keyword>
<keyword evidence="2 5" id="KW-0863">Zinc-finger</keyword>
<dbReference type="PROSITE" id="PS50950">
    <property type="entry name" value="ZF_THAP"/>
    <property type="match status" value="1"/>
</dbReference>
<evidence type="ECO:0000256" key="1">
    <source>
        <dbReference type="ARBA" id="ARBA00022723"/>
    </source>
</evidence>
<evidence type="ECO:0000256" key="6">
    <source>
        <dbReference type="SAM" id="MobiDB-lite"/>
    </source>
</evidence>
<evidence type="ECO:0000313" key="8">
    <source>
        <dbReference type="EMBL" id="BET02435.1"/>
    </source>
</evidence>
<organism evidence="8 9">
    <name type="scientific">Nesidiocoris tenuis</name>
    <dbReference type="NCBI Taxonomy" id="355587"/>
    <lineage>
        <taxon>Eukaryota</taxon>
        <taxon>Metazoa</taxon>
        <taxon>Ecdysozoa</taxon>
        <taxon>Arthropoda</taxon>
        <taxon>Hexapoda</taxon>
        <taxon>Insecta</taxon>
        <taxon>Pterygota</taxon>
        <taxon>Neoptera</taxon>
        <taxon>Paraneoptera</taxon>
        <taxon>Hemiptera</taxon>
        <taxon>Heteroptera</taxon>
        <taxon>Panheteroptera</taxon>
        <taxon>Cimicomorpha</taxon>
        <taxon>Miridae</taxon>
        <taxon>Dicyphina</taxon>
        <taxon>Nesidiocoris</taxon>
    </lineage>
</organism>
<keyword evidence="4 5" id="KW-0238">DNA-binding</keyword>
<dbReference type="InterPro" id="IPR006612">
    <property type="entry name" value="THAP_Znf"/>
</dbReference>
<protein>
    <recommendedName>
        <fullName evidence="7">THAP-type domain-containing protein</fullName>
    </recommendedName>
</protein>
<keyword evidence="1" id="KW-0479">Metal-binding</keyword>
<evidence type="ECO:0000256" key="4">
    <source>
        <dbReference type="ARBA" id="ARBA00023125"/>
    </source>
</evidence>
<reference evidence="8 9" key="1">
    <citation type="submission" date="2023-09" db="EMBL/GenBank/DDBJ databases">
        <title>Nesidiocoris tenuis whole genome shotgun sequence.</title>
        <authorList>
            <person name="Shibata T."/>
            <person name="Shimoda M."/>
            <person name="Kobayashi T."/>
            <person name="Uehara T."/>
        </authorList>
    </citation>
    <scope>NUCLEOTIDE SEQUENCE [LARGE SCALE GENOMIC DNA]</scope>
    <source>
        <strain evidence="8 9">Japan</strain>
    </source>
</reference>
<gene>
    <name evidence="8" type="ORF">NTJ_15253</name>
</gene>
<keyword evidence="3" id="KW-0862">Zinc</keyword>
<evidence type="ECO:0000256" key="3">
    <source>
        <dbReference type="ARBA" id="ARBA00022833"/>
    </source>
</evidence>
<sequence length="591" mass="65721">MVSCSVLGCDASSSTPAYKGVTFHRLPDPRCFPRLYGKWRRRLVGLPDDSDDSSQLLEPTPSTRVCSTHFTSADFVQSLDKNRRPKMSLRPDALPSQRLPLPSIIPKDEYVNGVSPYPECESRGSTSSIASRVTLINTSDNHRSNVDNMIFRSPNSLENQYIPSPPNVSSSAFSDDTLSVSSEQEVLVSMLDNKRIKIEPHDLPNGFFQNNENMADSQLKQLISSTSQPDTWQDPLDPLDDSLEDELHIPPCYRKRKSQAQSSFVVGITPLNPEHGISILLVNDYKFLKCDMPQEDRQTWRCIIKSCQARVETSAVHHTILFAMAGLHFHLPTRLTPVSAQQWLPECQSLLMGSLEQKIPTTAPLPPPWTIGRKWQGVRPTFPDVVNGQAQSPAVMCPPWVRAPIGVDSTNGLVQSDLLTEVVHPSTGLSNVSFTSPAVTTYPVFSSIEELSKFCNGPVIQCVTSNMPAEQQQLELTTTVRGGFSYPPVQDDNGVLLLNNGANVDQFISDEEPIVQEDEVCYTLPNIPPSTGTKRSFDQSECSTLLMESVAKTKRQLDLVNIVDVEDIMRRDHLAINQPWDEGVVGMFQMR</sequence>